<dbReference type="NCBIfam" id="TIGR01088">
    <property type="entry name" value="aroQ"/>
    <property type="match status" value="1"/>
</dbReference>
<feature type="binding site" evidence="8 10">
    <location>
        <position position="82"/>
    </location>
    <ligand>
        <name>substrate</name>
    </ligand>
</feature>
<dbReference type="InterPro" id="IPR036441">
    <property type="entry name" value="DHquinase_II_sf"/>
</dbReference>
<sequence>MARRILVLHGPNLNLLGTREPGIYGSRTLAQIDAGLADVAAELNVTLASWQSNHEGALVDRIQAAGTDGTDFIIINAGAYTHTSVAIRDALAGVAIPFVEVHLSNLFKREPFRHHSYLSDIAVGLISGLGPDGYEAALRYAVRH</sequence>
<dbReference type="Proteomes" id="UP000077037">
    <property type="component" value="Unassembled WGS sequence"/>
</dbReference>
<comment type="pathway">
    <text evidence="3 8">Metabolic intermediate biosynthesis; chorismate biosynthesis; chorismate from D-erythrose 4-phosphate and phosphoenolpyruvate: step 3/7.</text>
</comment>
<organism evidence="12 15">
    <name type="scientific">Bordetella ansorpii</name>
    <dbReference type="NCBI Taxonomy" id="288768"/>
    <lineage>
        <taxon>Bacteria</taxon>
        <taxon>Pseudomonadati</taxon>
        <taxon>Pseudomonadota</taxon>
        <taxon>Betaproteobacteria</taxon>
        <taxon>Burkholderiales</taxon>
        <taxon>Alcaligenaceae</taxon>
        <taxon>Bordetella</taxon>
    </lineage>
</organism>
<dbReference type="SUPFAM" id="SSF52304">
    <property type="entry name" value="Type II 3-dehydroquinate dehydratase"/>
    <property type="match status" value="1"/>
</dbReference>
<keyword evidence="8" id="KW-0057">Aromatic amino acid biosynthesis</keyword>
<dbReference type="NCBIfam" id="NF003806">
    <property type="entry name" value="PRK05395.1-3"/>
    <property type="match status" value="1"/>
</dbReference>
<evidence type="ECO:0000256" key="10">
    <source>
        <dbReference type="PIRSR" id="PIRSR001399-2"/>
    </source>
</evidence>
<evidence type="ECO:0000256" key="4">
    <source>
        <dbReference type="ARBA" id="ARBA00011037"/>
    </source>
</evidence>
<feature type="active site" description="Proton donor" evidence="8 9">
    <location>
        <position position="102"/>
    </location>
</feature>
<proteinExistence type="inferred from homology"/>
<feature type="binding site" evidence="8 10">
    <location>
        <position position="89"/>
    </location>
    <ligand>
        <name>substrate</name>
    </ligand>
</feature>
<evidence type="ECO:0000313" key="13">
    <source>
        <dbReference type="EMBL" id="SAI72736.1"/>
    </source>
</evidence>
<dbReference type="PIRSF" id="PIRSF001399">
    <property type="entry name" value="DHquinase_II"/>
    <property type="match status" value="1"/>
</dbReference>
<dbReference type="InterPro" id="IPR001874">
    <property type="entry name" value="DHquinase_II"/>
</dbReference>
<evidence type="ECO:0000313" key="14">
    <source>
        <dbReference type="Proteomes" id="UP000076848"/>
    </source>
</evidence>
<dbReference type="RefSeq" id="WP_066131562.1">
    <property type="nucleotide sequence ID" value="NZ_FKBS01000025.1"/>
</dbReference>
<dbReference type="InterPro" id="IPR018509">
    <property type="entry name" value="DHquinase_II_CS"/>
</dbReference>
<dbReference type="UniPathway" id="UPA00053">
    <property type="reaction ID" value="UER00086"/>
</dbReference>
<evidence type="ECO:0000256" key="2">
    <source>
        <dbReference type="ARBA" id="ARBA00003924"/>
    </source>
</evidence>
<evidence type="ECO:0000256" key="11">
    <source>
        <dbReference type="PIRSR" id="PIRSR001399-3"/>
    </source>
</evidence>
<dbReference type="GO" id="GO:0009423">
    <property type="term" value="P:chorismate biosynthetic process"/>
    <property type="evidence" value="ECO:0007669"/>
    <property type="project" value="UniProtKB-UniRule"/>
</dbReference>
<keyword evidence="7 8" id="KW-0456">Lyase</keyword>
<dbReference type="PROSITE" id="PS01029">
    <property type="entry name" value="DEHYDROQUINASE_II"/>
    <property type="match status" value="1"/>
</dbReference>
<evidence type="ECO:0000313" key="12">
    <source>
        <dbReference type="EMBL" id="SAI48130.1"/>
    </source>
</evidence>
<dbReference type="STRING" id="288768.SAMEA3906486_04241"/>
<dbReference type="Gene3D" id="3.40.50.9100">
    <property type="entry name" value="Dehydroquinase, class II"/>
    <property type="match status" value="1"/>
</dbReference>
<dbReference type="NCBIfam" id="NF003807">
    <property type="entry name" value="PRK05395.1-4"/>
    <property type="match status" value="1"/>
</dbReference>
<accession>A0A157QR43</accession>
<evidence type="ECO:0000256" key="8">
    <source>
        <dbReference type="HAMAP-Rule" id="MF_00169"/>
    </source>
</evidence>
<comment type="subunit">
    <text evidence="5 8">Homododecamer.</text>
</comment>
<dbReference type="OrthoDB" id="9790793at2"/>
<dbReference type="GO" id="GO:0003855">
    <property type="term" value="F:3-dehydroquinate dehydratase activity"/>
    <property type="evidence" value="ECO:0007669"/>
    <property type="project" value="UniProtKB-UniRule"/>
</dbReference>
<keyword evidence="14" id="KW-1185">Reference proteome</keyword>
<comment type="catalytic activity">
    <reaction evidence="1 8">
        <text>3-dehydroquinate = 3-dehydroshikimate + H2O</text>
        <dbReference type="Rhea" id="RHEA:21096"/>
        <dbReference type="ChEBI" id="CHEBI:15377"/>
        <dbReference type="ChEBI" id="CHEBI:16630"/>
        <dbReference type="ChEBI" id="CHEBI:32364"/>
        <dbReference type="EC" id="4.2.1.10"/>
    </reaction>
</comment>
<feature type="active site" description="Proton acceptor" evidence="8 9">
    <location>
        <position position="24"/>
    </location>
</feature>
<evidence type="ECO:0000313" key="15">
    <source>
        <dbReference type="Proteomes" id="UP000077037"/>
    </source>
</evidence>
<dbReference type="EMBL" id="FKIF01000008">
    <property type="protein sequence ID" value="SAI72736.1"/>
    <property type="molecule type" value="Genomic_DNA"/>
</dbReference>
<evidence type="ECO:0000256" key="9">
    <source>
        <dbReference type="PIRSR" id="PIRSR001399-1"/>
    </source>
</evidence>
<dbReference type="NCBIfam" id="NF003805">
    <property type="entry name" value="PRK05395.1-2"/>
    <property type="match status" value="1"/>
</dbReference>
<dbReference type="PANTHER" id="PTHR21272:SF3">
    <property type="entry name" value="CATABOLIC 3-DEHYDROQUINASE"/>
    <property type="match status" value="1"/>
</dbReference>
<comment type="function">
    <text evidence="2 8">Catalyzes a trans-dehydration via an enolate intermediate.</text>
</comment>
<dbReference type="NCBIfam" id="NF003804">
    <property type="entry name" value="PRK05395.1-1"/>
    <property type="match status" value="1"/>
</dbReference>
<dbReference type="PANTHER" id="PTHR21272">
    <property type="entry name" value="CATABOLIC 3-DEHYDROQUINASE"/>
    <property type="match status" value="1"/>
</dbReference>
<feature type="site" description="Transition state stabilizer" evidence="8 11">
    <location>
        <position position="19"/>
    </location>
</feature>
<dbReference type="EMBL" id="FKBS01000025">
    <property type="protein sequence ID" value="SAI48130.1"/>
    <property type="molecule type" value="Genomic_DNA"/>
</dbReference>
<dbReference type="HAMAP" id="MF_00169">
    <property type="entry name" value="AroQ"/>
    <property type="match status" value="1"/>
</dbReference>
<dbReference type="Pfam" id="PF01220">
    <property type="entry name" value="DHquinase_II"/>
    <property type="match status" value="1"/>
</dbReference>
<evidence type="ECO:0000256" key="1">
    <source>
        <dbReference type="ARBA" id="ARBA00001864"/>
    </source>
</evidence>
<dbReference type="GO" id="GO:0009073">
    <property type="term" value="P:aromatic amino acid family biosynthetic process"/>
    <property type="evidence" value="ECO:0007669"/>
    <property type="project" value="UniProtKB-KW"/>
</dbReference>
<dbReference type="EC" id="4.2.1.10" evidence="6 8"/>
<gene>
    <name evidence="8 12" type="primary">aroQ</name>
    <name evidence="13" type="synonym">aroQ_2</name>
    <name evidence="12" type="ORF">SAMEA1982600_03897</name>
    <name evidence="13" type="ORF">SAMEA3906486_04241</name>
</gene>
<feature type="binding site" evidence="8 10">
    <location>
        <begin position="103"/>
        <end position="104"/>
    </location>
    <ligand>
        <name>substrate</name>
    </ligand>
</feature>
<evidence type="ECO:0000256" key="3">
    <source>
        <dbReference type="ARBA" id="ARBA00004902"/>
    </source>
</evidence>
<dbReference type="Proteomes" id="UP000076848">
    <property type="component" value="Unassembled WGS sequence"/>
</dbReference>
<dbReference type="CDD" id="cd00466">
    <property type="entry name" value="DHQase_II"/>
    <property type="match status" value="1"/>
</dbReference>
<dbReference type="AlphaFoldDB" id="A0A157QR43"/>
<comment type="similarity">
    <text evidence="4 8">Belongs to the type-II 3-dehydroquinase family.</text>
</comment>
<feature type="binding site" evidence="8 10">
    <location>
        <position position="113"/>
    </location>
    <ligand>
        <name>substrate</name>
    </ligand>
</feature>
<feature type="binding site" evidence="8 10">
    <location>
        <position position="76"/>
    </location>
    <ligand>
        <name>substrate</name>
    </ligand>
</feature>
<evidence type="ECO:0000256" key="5">
    <source>
        <dbReference type="ARBA" id="ARBA00011193"/>
    </source>
</evidence>
<evidence type="ECO:0000256" key="6">
    <source>
        <dbReference type="ARBA" id="ARBA00012060"/>
    </source>
</evidence>
<keyword evidence="8" id="KW-0028">Amino-acid biosynthesis</keyword>
<dbReference type="GO" id="GO:0019631">
    <property type="term" value="P:quinate catabolic process"/>
    <property type="evidence" value="ECO:0007669"/>
    <property type="project" value="TreeGrafter"/>
</dbReference>
<protein>
    <recommendedName>
        <fullName evidence="6 8">3-dehydroquinate dehydratase</fullName>
        <shortName evidence="8">3-dehydroquinase</shortName>
        <ecNumber evidence="6 8">4.2.1.10</ecNumber>
    </recommendedName>
    <alternativeName>
        <fullName evidence="8">Type II DHQase</fullName>
    </alternativeName>
</protein>
<evidence type="ECO:0000256" key="7">
    <source>
        <dbReference type="ARBA" id="ARBA00023239"/>
    </source>
</evidence>
<reference evidence="12 15" key="1">
    <citation type="submission" date="2016-03" db="EMBL/GenBank/DDBJ databases">
        <authorList>
            <consortium name="Pathogen Informatics"/>
        </authorList>
    </citation>
    <scope>NUCLEOTIDE SEQUENCE [LARGE SCALE GENOMIC DNA]</scope>
    <source>
        <strain evidence="13 14">H050680373</strain>
        <strain evidence="12 15">NCTC13364</strain>
    </source>
</reference>
<name>A0A157QR43_9BORD</name>
<dbReference type="GO" id="GO:0008652">
    <property type="term" value="P:amino acid biosynthetic process"/>
    <property type="evidence" value="ECO:0007669"/>
    <property type="project" value="UniProtKB-KW"/>
</dbReference>